<dbReference type="PANTHER" id="PTHR11487:SF0">
    <property type="entry name" value="S-ACYL FATTY ACID SYNTHASE THIOESTERASE, MEDIUM CHAIN"/>
    <property type="match status" value="1"/>
</dbReference>
<dbReference type="GO" id="GO:0008610">
    <property type="term" value="P:lipid biosynthetic process"/>
    <property type="evidence" value="ECO:0007669"/>
    <property type="project" value="TreeGrafter"/>
</dbReference>
<evidence type="ECO:0000313" key="3">
    <source>
        <dbReference type="EMBL" id="VAW31023.1"/>
    </source>
</evidence>
<dbReference type="InterPro" id="IPR012223">
    <property type="entry name" value="TEII"/>
</dbReference>
<organism evidence="3">
    <name type="scientific">hydrothermal vent metagenome</name>
    <dbReference type="NCBI Taxonomy" id="652676"/>
    <lineage>
        <taxon>unclassified sequences</taxon>
        <taxon>metagenomes</taxon>
        <taxon>ecological metagenomes</taxon>
    </lineage>
</organism>
<feature type="non-terminal residue" evidence="3">
    <location>
        <position position="228"/>
    </location>
</feature>
<dbReference type="InterPro" id="IPR001031">
    <property type="entry name" value="Thioesterase"/>
</dbReference>
<comment type="similarity">
    <text evidence="1">Belongs to the thioesterase family.</text>
</comment>
<sequence length="228" mass="25545">MVKSPWLAYAQANETAVLRLFCFPHAGGGANGYREWVAGLAPEIEVLPVQLPGREMRFLERPFDRMASLLDALLLALRPFLDKPFAFFGHSLGALVSFELARRLEQDGFMAQHLFVSGYGAPHLPVKLPPMHHLDDEQFVLALRDLGTVPTAVLQNEELLELLLPMLRADFAIYERYQYQDAPPLSCPLTILGGQDDPLVPPEMLDSWAQHSTQPRGVHLFSGGHFYL</sequence>
<proteinExistence type="inferred from homology"/>
<dbReference type="SUPFAM" id="SSF53474">
    <property type="entry name" value="alpha/beta-Hydrolases"/>
    <property type="match status" value="1"/>
</dbReference>
<dbReference type="AlphaFoldDB" id="A0A3B0URX0"/>
<dbReference type="Gene3D" id="3.40.50.1820">
    <property type="entry name" value="alpha/beta hydrolase"/>
    <property type="match status" value="1"/>
</dbReference>
<evidence type="ECO:0000256" key="1">
    <source>
        <dbReference type="ARBA" id="ARBA00007169"/>
    </source>
</evidence>
<name>A0A3B0URX0_9ZZZZ</name>
<evidence type="ECO:0000259" key="2">
    <source>
        <dbReference type="Pfam" id="PF00975"/>
    </source>
</evidence>
<dbReference type="Pfam" id="PF00975">
    <property type="entry name" value="Thioesterase"/>
    <property type="match status" value="1"/>
</dbReference>
<dbReference type="PANTHER" id="PTHR11487">
    <property type="entry name" value="THIOESTERASE"/>
    <property type="match status" value="1"/>
</dbReference>
<feature type="domain" description="Thioesterase" evidence="2">
    <location>
        <begin position="19"/>
        <end position="228"/>
    </location>
</feature>
<reference evidence="3" key="1">
    <citation type="submission" date="2018-06" db="EMBL/GenBank/DDBJ databases">
        <authorList>
            <person name="Zhirakovskaya E."/>
        </authorList>
    </citation>
    <scope>NUCLEOTIDE SEQUENCE</scope>
</reference>
<gene>
    <name evidence="3" type="ORF">MNBD_CHLOROFLEXI01-1812</name>
</gene>
<accession>A0A3B0URX0</accession>
<dbReference type="EMBL" id="UOEU01000137">
    <property type="protein sequence ID" value="VAW31023.1"/>
    <property type="molecule type" value="Genomic_DNA"/>
</dbReference>
<protein>
    <submittedName>
        <fullName evidence="3">Thioesterase in siderophore biosynthesis gene cluster</fullName>
    </submittedName>
</protein>
<dbReference type="InterPro" id="IPR029058">
    <property type="entry name" value="AB_hydrolase_fold"/>
</dbReference>